<evidence type="ECO:0000313" key="2">
    <source>
        <dbReference type="Proteomes" id="UP000266701"/>
    </source>
</evidence>
<proteinExistence type="predicted"/>
<evidence type="ECO:0000313" key="1">
    <source>
        <dbReference type="EMBL" id="RGP82742.1"/>
    </source>
</evidence>
<dbReference type="Proteomes" id="UP000266701">
    <property type="component" value="Unassembled WGS sequence"/>
</dbReference>
<gene>
    <name evidence="1" type="ORF">BC353_06125</name>
</gene>
<organism evidence="1 2">
    <name type="scientific">Vibrio cholerae</name>
    <dbReference type="NCBI Taxonomy" id="666"/>
    <lineage>
        <taxon>Bacteria</taxon>
        <taxon>Pseudomonadati</taxon>
        <taxon>Pseudomonadota</taxon>
        <taxon>Gammaproteobacteria</taxon>
        <taxon>Vibrionales</taxon>
        <taxon>Vibrionaceae</taxon>
        <taxon>Vibrio</taxon>
    </lineage>
</organism>
<name>A0A395TEH6_VIBCL</name>
<reference evidence="1 2" key="1">
    <citation type="journal article" date="2017" name="Emerg. Infect. Dis.">
        <title>Carbapenemase VCC-1-Producing Vibrio cholerae in Coastal Waters of Germany.</title>
        <authorList>
            <person name="Hammerl J.A."/>
            <person name="Jackel C."/>
            <person name="Bortolaia V."/>
            <person name="Schwartz K."/>
            <person name="Bier N."/>
            <person name="Hendriksen R.S."/>
            <person name="Guerra B."/>
            <person name="Strauch E."/>
        </authorList>
    </citation>
    <scope>NUCLEOTIDE SEQUENCE [LARGE SCALE GENOMIC DNA]</scope>
    <source>
        <strain evidence="1 2">VN-2825</strain>
    </source>
</reference>
<sequence>MRVFFYLVPEPDKNDVYLNNFKSEAETITHKQMTIYYLLGNIAFIELDHTRLVAKMTRV</sequence>
<dbReference type="EMBL" id="MCBA01000199">
    <property type="protein sequence ID" value="RGP82742.1"/>
    <property type="molecule type" value="Genomic_DNA"/>
</dbReference>
<protein>
    <submittedName>
        <fullName evidence="1">Uncharacterized protein</fullName>
    </submittedName>
</protein>
<accession>A0A395TEH6</accession>
<comment type="caution">
    <text evidence="1">The sequence shown here is derived from an EMBL/GenBank/DDBJ whole genome shotgun (WGS) entry which is preliminary data.</text>
</comment>
<dbReference type="AlphaFoldDB" id="A0A395TEH6"/>